<reference evidence="2" key="1">
    <citation type="submission" date="2016-10" db="EMBL/GenBank/DDBJ databases">
        <title>Sequence of Gallionella enrichment culture.</title>
        <authorList>
            <person name="Poehlein A."/>
            <person name="Muehling M."/>
            <person name="Daniel R."/>
        </authorList>
    </citation>
    <scope>NUCLEOTIDE SEQUENCE</scope>
</reference>
<evidence type="ECO:0000313" key="2">
    <source>
        <dbReference type="EMBL" id="OIQ68780.1"/>
    </source>
</evidence>
<proteinExistence type="predicted"/>
<name>A0A1J5PMG2_9ZZZZ</name>
<dbReference type="AlphaFoldDB" id="A0A1J5PMG2"/>
<feature type="region of interest" description="Disordered" evidence="1">
    <location>
        <begin position="1"/>
        <end position="25"/>
    </location>
</feature>
<gene>
    <name evidence="2" type="ORF">GALL_496230</name>
</gene>
<protein>
    <submittedName>
        <fullName evidence="2">Uncharacterized protein</fullName>
    </submittedName>
</protein>
<dbReference type="EMBL" id="MLJW01005111">
    <property type="protein sequence ID" value="OIQ68780.1"/>
    <property type="molecule type" value="Genomic_DNA"/>
</dbReference>
<organism evidence="2">
    <name type="scientific">mine drainage metagenome</name>
    <dbReference type="NCBI Taxonomy" id="410659"/>
    <lineage>
        <taxon>unclassified sequences</taxon>
        <taxon>metagenomes</taxon>
        <taxon>ecological metagenomes</taxon>
    </lineage>
</organism>
<comment type="caution">
    <text evidence="2">The sequence shown here is derived from an EMBL/GenBank/DDBJ whole genome shotgun (WGS) entry which is preliminary data.</text>
</comment>
<evidence type="ECO:0000256" key="1">
    <source>
        <dbReference type="SAM" id="MobiDB-lite"/>
    </source>
</evidence>
<sequence length="304" mass="32713">MLRIDVQQRGFARRGQGGGEIGRERGFAGAGQAEEDGGVLQFLDPVVGRAVHRHHALGGQDVVQQGEDRLLDLASIGGVADQDQLAVEIQGDHGFRAASVAGRISLEGRAVDDGEFRQEAVQLGARRATQHVVDEQAVPGKFRHHAHVKTVRRLSAGKQILHEIVAPLHVGEHVLIQTLERVRRHRRVVFPPDRVFDRGMTNDMLIFGRAAGMAAGRYQKRAAVAQRAFVAFQSLLHEGGLHQVIIDCAKSGHTLGFKAMGGVHASMSHLQAPDAVRTAIVTSGSGTKGQIGARRVNYAPVAAL</sequence>
<accession>A0A1J5PMG2</accession>